<organism evidence="1 2">
    <name type="scientific">Sorangium cellulosum So0157-2</name>
    <dbReference type="NCBI Taxonomy" id="1254432"/>
    <lineage>
        <taxon>Bacteria</taxon>
        <taxon>Pseudomonadati</taxon>
        <taxon>Myxococcota</taxon>
        <taxon>Polyangia</taxon>
        <taxon>Polyangiales</taxon>
        <taxon>Polyangiaceae</taxon>
        <taxon>Sorangium</taxon>
    </lineage>
</organism>
<evidence type="ECO:0000313" key="1">
    <source>
        <dbReference type="EMBL" id="AGP42123.1"/>
    </source>
</evidence>
<name>S4YGV8_SORCE</name>
<dbReference type="HOGENOM" id="CLU_3157891_0_0_7"/>
<dbReference type="AlphaFoldDB" id="S4YGV8"/>
<protein>
    <submittedName>
        <fullName evidence="1">Uncharacterized protein</fullName>
    </submittedName>
</protein>
<gene>
    <name evidence="1" type="ORF">SCE1572_51050</name>
</gene>
<dbReference type="EMBL" id="CP003969">
    <property type="protein sequence ID" value="AGP42123.1"/>
    <property type="molecule type" value="Genomic_DNA"/>
</dbReference>
<accession>S4YGV8</accession>
<evidence type="ECO:0000313" key="2">
    <source>
        <dbReference type="Proteomes" id="UP000014803"/>
    </source>
</evidence>
<sequence length="48" mass="5211">MQDRTFGRLSLWFILAGGVAISCAPVESDSNNDGGGGPKVTWEFFTQF</sequence>
<dbReference type="Proteomes" id="UP000014803">
    <property type="component" value="Chromosome"/>
</dbReference>
<dbReference type="PROSITE" id="PS51257">
    <property type="entry name" value="PROKAR_LIPOPROTEIN"/>
    <property type="match status" value="1"/>
</dbReference>
<dbReference type="KEGG" id="scu:SCE1572_51050"/>
<proteinExistence type="predicted"/>
<reference evidence="1 2" key="1">
    <citation type="journal article" date="2013" name="Sci. Rep.">
        <title>Extraordinary expansion of a Sorangium cellulosum genome from an alkaline milieu.</title>
        <authorList>
            <person name="Han K."/>
            <person name="Li Z.F."/>
            <person name="Peng R."/>
            <person name="Zhu L.P."/>
            <person name="Zhou T."/>
            <person name="Wang L.G."/>
            <person name="Li S.G."/>
            <person name="Zhang X.B."/>
            <person name="Hu W."/>
            <person name="Wu Z.H."/>
            <person name="Qin N."/>
            <person name="Li Y.Z."/>
        </authorList>
    </citation>
    <scope>NUCLEOTIDE SEQUENCE [LARGE SCALE GENOMIC DNA]</scope>
    <source>
        <strain evidence="1 2">So0157-2</strain>
    </source>
</reference>